<keyword evidence="8 13" id="KW-0472">Membrane</keyword>
<dbReference type="FunFam" id="1.10.287.950:FF:000001">
    <property type="entry name" value="Methyl-accepting chemotaxis sensory transducer"/>
    <property type="match status" value="1"/>
</dbReference>
<evidence type="ECO:0000256" key="5">
    <source>
        <dbReference type="ARBA" id="ARBA00022519"/>
    </source>
</evidence>
<evidence type="ECO:0000256" key="11">
    <source>
        <dbReference type="PROSITE-ProRule" id="PRU00284"/>
    </source>
</evidence>
<dbReference type="Gene3D" id="1.20.120.30">
    <property type="entry name" value="Aspartate receptor, ligand-binding domain"/>
    <property type="match status" value="1"/>
</dbReference>
<feature type="domain" description="Methyl-accepting transducer" evidence="14">
    <location>
        <begin position="274"/>
        <end position="503"/>
    </location>
</feature>
<dbReference type="KEGG" id="pvl:AOB99_10280"/>
<dbReference type="Gene3D" id="1.10.287.950">
    <property type="entry name" value="Methyl-accepting chemotaxis protein"/>
    <property type="match status" value="1"/>
</dbReference>
<evidence type="ECO:0000256" key="2">
    <source>
        <dbReference type="ARBA" id="ARBA00022475"/>
    </source>
</evidence>
<dbReference type="InterPro" id="IPR035440">
    <property type="entry name" value="4HB_MCP_dom_sf"/>
</dbReference>
<evidence type="ECO:0000256" key="7">
    <source>
        <dbReference type="ARBA" id="ARBA00022989"/>
    </source>
</evidence>
<reference evidence="18 19" key="1">
    <citation type="submission" date="2018-06" db="EMBL/GenBank/DDBJ databases">
        <authorList>
            <consortium name="Pathogen Informatics"/>
            <person name="Doyle S."/>
        </authorList>
    </citation>
    <scope>NUCLEOTIDE SEQUENCE [LARGE SCALE GENOMIC DNA]</scope>
    <source>
        <strain evidence="16 18">NCTC10975</strain>
        <strain evidence="17 19">NCTC11938</strain>
    </source>
</reference>
<keyword evidence="9 11" id="KW-0807">Transducer</keyword>
<dbReference type="PANTHER" id="PTHR43531:SF14">
    <property type="entry name" value="METHYL-ACCEPTING CHEMOTAXIS PROTEIN I-RELATED"/>
    <property type="match status" value="1"/>
</dbReference>
<name>A0A2X2BP25_PROMI</name>
<evidence type="ECO:0000259" key="15">
    <source>
        <dbReference type="PROSITE" id="PS50885"/>
    </source>
</evidence>
<comment type="similarity">
    <text evidence="10">Belongs to the methyl-accepting chemotaxis (MCP) protein family.</text>
</comment>
<dbReference type="CDD" id="cd11386">
    <property type="entry name" value="MCP_signal"/>
    <property type="match status" value="1"/>
</dbReference>
<feature type="transmembrane region" description="Helical" evidence="13">
    <location>
        <begin position="12"/>
        <end position="35"/>
    </location>
</feature>
<dbReference type="Proteomes" id="UP000251485">
    <property type="component" value="Unassembled WGS sequence"/>
</dbReference>
<feature type="transmembrane region" description="Helical" evidence="13">
    <location>
        <begin position="189"/>
        <end position="211"/>
    </location>
</feature>
<dbReference type="InterPro" id="IPR003122">
    <property type="entry name" value="Tar_rcpt_lig-bd"/>
</dbReference>
<dbReference type="Pfam" id="PF00015">
    <property type="entry name" value="MCPsignal"/>
    <property type="match status" value="1"/>
</dbReference>
<evidence type="ECO:0000313" key="17">
    <source>
        <dbReference type="EMBL" id="SUC40052.1"/>
    </source>
</evidence>
<dbReference type="SMART" id="SM00304">
    <property type="entry name" value="HAMP"/>
    <property type="match status" value="1"/>
</dbReference>
<evidence type="ECO:0000313" key="16">
    <source>
        <dbReference type="EMBL" id="SPY95016.1"/>
    </source>
</evidence>
<feature type="region of interest" description="Disordered" evidence="12">
    <location>
        <begin position="519"/>
        <end position="548"/>
    </location>
</feature>
<evidence type="ECO:0000313" key="18">
    <source>
        <dbReference type="Proteomes" id="UP000251485"/>
    </source>
</evidence>
<feature type="domain" description="HAMP" evidence="15">
    <location>
        <begin position="217"/>
        <end position="269"/>
    </location>
</feature>
<protein>
    <submittedName>
        <fullName evidence="16">Methyl-accepting chemotaxis protein</fullName>
    </submittedName>
</protein>
<keyword evidence="6 13" id="KW-0812">Transmembrane</keyword>
<dbReference type="PROSITE" id="PS50111">
    <property type="entry name" value="CHEMOTAXIS_TRANSDUC_2"/>
    <property type="match status" value="1"/>
</dbReference>
<dbReference type="SUPFAM" id="SSF58104">
    <property type="entry name" value="Methyl-accepting chemotaxis protein (MCP) signaling domain"/>
    <property type="match status" value="1"/>
</dbReference>
<dbReference type="GO" id="GO:0006935">
    <property type="term" value="P:chemotaxis"/>
    <property type="evidence" value="ECO:0007669"/>
    <property type="project" value="UniProtKB-KW"/>
</dbReference>
<evidence type="ECO:0000256" key="13">
    <source>
        <dbReference type="SAM" id="Phobius"/>
    </source>
</evidence>
<dbReference type="InterPro" id="IPR051310">
    <property type="entry name" value="MCP_chemotaxis"/>
</dbReference>
<dbReference type="Proteomes" id="UP000254191">
    <property type="component" value="Unassembled WGS sequence"/>
</dbReference>
<dbReference type="SUPFAM" id="SSF47170">
    <property type="entry name" value="Aspartate receptor, ligand-binding domain"/>
    <property type="match status" value="1"/>
</dbReference>
<dbReference type="EMBL" id="UAUE01000007">
    <property type="protein sequence ID" value="SPY95016.1"/>
    <property type="molecule type" value="Genomic_DNA"/>
</dbReference>
<gene>
    <name evidence="16" type="primary">tsr_2</name>
    <name evidence="17" type="synonym">tsr_4</name>
    <name evidence="16" type="ORF">NCTC10975_01380</name>
    <name evidence="17" type="ORF">NCTC11938_04339</name>
</gene>
<evidence type="ECO:0000256" key="3">
    <source>
        <dbReference type="ARBA" id="ARBA00022481"/>
    </source>
</evidence>
<dbReference type="AlphaFoldDB" id="A0A2X2BP25"/>
<evidence type="ECO:0000259" key="14">
    <source>
        <dbReference type="PROSITE" id="PS50111"/>
    </source>
</evidence>
<dbReference type="SMART" id="SM00319">
    <property type="entry name" value="TarH"/>
    <property type="match status" value="1"/>
</dbReference>
<dbReference type="PANTHER" id="PTHR43531">
    <property type="entry name" value="PROTEIN ICFG"/>
    <property type="match status" value="1"/>
</dbReference>
<evidence type="ECO:0000256" key="8">
    <source>
        <dbReference type="ARBA" id="ARBA00023136"/>
    </source>
</evidence>
<dbReference type="GO" id="GO:0004888">
    <property type="term" value="F:transmembrane signaling receptor activity"/>
    <property type="evidence" value="ECO:0007669"/>
    <property type="project" value="InterPro"/>
</dbReference>
<dbReference type="InterPro" id="IPR003660">
    <property type="entry name" value="HAMP_dom"/>
</dbReference>
<evidence type="ECO:0000256" key="1">
    <source>
        <dbReference type="ARBA" id="ARBA00004429"/>
    </source>
</evidence>
<keyword evidence="4" id="KW-0145">Chemotaxis</keyword>
<dbReference type="RefSeq" id="WP_004243556.1">
    <property type="nucleotide sequence ID" value="NZ_ABFCQN020000032.1"/>
</dbReference>
<dbReference type="PRINTS" id="PR00260">
    <property type="entry name" value="CHEMTRNSDUCR"/>
</dbReference>
<dbReference type="InterPro" id="IPR004090">
    <property type="entry name" value="Chemotax_Me-accpt_rcpt"/>
</dbReference>
<dbReference type="PROSITE" id="PS50885">
    <property type="entry name" value="HAMP"/>
    <property type="match status" value="1"/>
</dbReference>
<dbReference type="PROSITE" id="PS00538">
    <property type="entry name" value="CHEMOTAXIS_TRANSDUC_1"/>
    <property type="match status" value="1"/>
</dbReference>
<keyword evidence="7 13" id="KW-1133">Transmembrane helix</keyword>
<dbReference type="SMART" id="SM00283">
    <property type="entry name" value="MA"/>
    <property type="match status" value="1"/>
</dbReference>
<comment type="subcellular location">
    <subcellularLocation>
        <location evidence="1">Cell inner membrane</location>
        <topology evidence="1">Multi-pass membrane protein</topology>
    </subcellularLocation>
</comment>
<keyword evidence="3" id="KW-0488">Methylation</keyword>
<dbReference type="GO" id="GO:0005886">
    <property type="term" value="C:plasma membrane"/>
    <property type="evidence" value="ECO:0007669"/>
    <property type="project" value="UniProtKB-SubCell"/>
</dbReference>
<keyword evidence="2" id="KW-1003">Cell membrane</keyword>
<evidence type="ECO:0000256" key="12">
    <source>
        <dbReference type="SAM" id="MobiDB-lite"/>
    </source>
</evidence>
<evidence type="ECO:0000313" key="19">
    <source>
        <dbReference type="Proteomes" id="UP000254191"/>
    </source>
</evidence>
<dbReference type="InterPro" id="IPR004091">
    <property type="entry name" value="Chemotax_Me-accpt_rcpt_Me-site"/>
</dbReference>
<dbReference type="CDD" id="cd06225">
    <property type="entry name" value="HAMP"/>
    <property type="match status" value="1"/>
</dbReference>
<dbReference type="InterPro" id="IPR004089">
    <property type="entry name" value="MCPsignal_dom"/>
</dbReference>
<sequence length="548" mass="60495">MFRFRKLKISTSLYLLLMMFCVMQVISSGISLGIIHLNNNQITRIDLDTAKRDELGLSWVSLVQARNAINRVAIGMKTEQSTDYIQSIESIALSRLETANTHFQNFLTDINQEVIPQEEKEIFNTVKNDYHVLYSALVELHGMLKKGDFQGFLDQPTERYQTAMENSFNTYMNYVQYEVADSIEQGHHFYTIAILMFIGAITMVIVVSIASHRWLSFNIIKPFASLSRYFNDVATGKLNREILVFTDDEIGDIFRRLREMRGELARSIRIVRDNSQAMYSGIQEISKGNTDLSSRTEQQAASLEETAASMEQLTATVKQNADNALQASKLAESASETALRGGEITHSVVEMMDAITQSSQKIGAIISVIDGIAFQTNILALNAAVEAARAGEQGRGFSVVAGEVRNLAQRSAEAAKEIKTLIDESVSRVSQGSRLVNDAGQTMEELVTSVNKVTELMAEIASASDEQSRGIHQVADAVSQMDQVTQQNAALVEQSASAATALEDQANNLVNAVSAFELPDTDEDGSSHSLEGNGLKKADKKSFFKKTH</sequence>
<evidence type="ECO:0000256" key="10">
    <source>
        <dbReference type="ARBA" id="ARBA00029447"/>
    </source>
</evidence>
<accession>A0A2X2BP25</accession>
<dbReference type="GO" id="GO:0007165">
    <property type="term" value="P:signal transduction"/>
    <property type="evidence" value="ECO:0007669"/>
    <property type="project" value="UniProtKB-KW"/>
</dbReference>
<evidence type="ECO:0000256" key="4">
    <source>
        <dbReference type="ARBA" id="ARBA00022500"/>
    </source>
</evidence>
<keyword evidence="5" id="KW-0997">Cell inner membrane</keyword>
<evidence type="ECO:0000256" key="9">
    <source>
        <dbReference type="ARBA" id="ARBA00023224"/>
    </source>
</evidence>
<organism evidence="16 18">
    <name type="scientific">Proteus mirabilis</name>
    <dbReference type="NCBI Taxonomy" id="584"/>
    <lineage>
        <taxon>Bacteria</taxon>
        <taxon>Pseudomonadati</taxon>
        <taxon>Pseudomonadota</taxon>
        <taxon>Gammaproteobacteria</taxon>
        <taxon>Enterobacterales</taxon>
        <taxon>Morganellaceae</taxon>
        <taxon>Proteus</taxon>
    </lineage>
</organism>
<proteinExistence type="inferred from homology"/>
<dbReference type="Pfam" id="PF02203">
    <property type="entry name" value="TarH"/>
    <property type="match status" value="1"/>
</dbReference>
<dbReference type="Pfam" id="PF00672">
    <property type="entry name" value="HAMP"/>
    <property type="match status" value="1"/>
</dbReference>
<dbReference type="CDD" id="cd19407">
    <property type="entry name" value="Tar_Tsr_sensor"/>
    <property type="match status" value="1"/>
</dbReference>
<evidence type="ECO:0000256" key="6">
    <source>
        <dbReference type="ARBA" id="ARBA00022692"/>
    </source>
</evidence>
<dbReference type="EMBL" id="UGTS01000006">
    <property type="protein sequence ID" value="SUC40052.1"/>
    <property type="molecule type" value="Genomic_DNA"/>
</dbReference>